<sequence>MSPSLHTLDIFFTLQKDREGRDFSPHVVTSLMETLPLMAPNLKTISYAVDIDVNHGYIKAFRHFVQLHTLSIIFFALDEAALWELSTIPTLRDFTCFIDLSNSSALTLPPQGFQSLLSLHAAGSFDDLTSFINAGQLTSLTHLCLPIRKPPIARKPTDLFVAVSRRCNRTVFTSFSAAIDYKFSSESPPPNCLIQHLEPLLAFPNIESFYLSFPRAPPSIHDDDLARFGAAWPQMTAFRVVHNRVNLQPSQYPLIRPTLSGLVDLARRCPRLEAFRVPILDANVIPEETAVLPLGHGLLSIFLHDIVLPATGTLAYTNAATVFNRVFLAIDLEETQKRVWPHGKEWKQFLKVLAGMRKLGSAEGGD</sequence>
<reference evidence="1 2" key="1">
    <citation type="journal article" date="2015" name="Sci. Rep.">
        <title>Chromosome-level genome map provides insights into diverse defense mechanisms in the medicinal fungus Ganoderma sinense.</title>
        <authorList>
            <person name="Zhu Y."/>
            <person name="Xu J."/>
            <person name="Sun C."/>
            <person name="Zhou S."/>
            <person name="Xu H."/>
            <person name="Nelson D.R."/>
            <person name="Qian J."/>
            <person name="Song J."/>
            <person name="Luo H."/>
            <person name="Xiang L."/>
            <person name="Li Y."/>
            <person name="Xu Z."/>
            <person name="Ji A."/>
            <person name="Wang L."/>
            <person name="Lu S."/>
            <person name="Hayward A."/>
            <person name="Sun W."/>
            <person name="Li X."/>
            <person name="Schwartz D.C."/>
            <person name="Wang Y."/>
            <person name="Chen S."/>
        </authorList>
    </citation>
    <scope>NUCLEOTIDE SEQUENCE [LARGE SCALE GENOMIC DNA]</scope>
    <source>
        <strain evidence="1 2">ZZ0214-1</strain>
    </source>
</reference>
<dbReference type="AlphaFoldDB" id="A0A2G8SG23"/>
<dbReference type="STRING" id="1077348.A0A2G8SG23"/>
<proteinExistence type="predicted"/>
<dbReference type="Gene3D" id="3.80.10.10">
    <property type="entry name" value="Ribonuclease Inhibitor"/>
    <property type="match status" value="1"/>
</dbReference>
<organism evidence="1 2">
    <name type="scientific">Ganoderma sinense ZZ0214-1</name>
    <dbReference type="NCBI Taxonomy" id="1077348"/>
    <lineage>
        <taxon>Eukaryota</taxon>
        <taxon>Fungi</taxon>
        <taxon>Dikarya</taxon>
        <taxon>Basidiomycota</taxon>
        <taxon>Agaricomycotina</taxon>
        <taxon>Agaricomycetes</taxon>
        <taxon>Polyporales</taxon>
        <taxon>Polyporaceae</taxon>
        <taxon>Ganoderma</taxon>
    </lineage>
</organism>
<evidence type="ECO:0000313" key="1">
    <source>
        <dbReference type="EMBL" id="PIL32709.1"/>
    </source>
</evidence>
<dbReference type="Proteomes" id="UP000230002">
    <property type="component" value="Unassembled WGS sequence"/>
</dbReference>
<comment type="caution">
    <text evidence="1">The sequence shown here is derived from an EMBL/GenBank/DDBJ whole genome shotgun (WGS) entry which is preliminary data.</text>
</comment>
<name>A0A2G8SG23_9APHY</name>
<accession>A0A2G8SG23</accession>
<dbReference type="InterPro" id="IPR032675">
    <property type="entry name" value="LRR_dom_sf"/>
</dbReference>
<evidence type="ECO:0000313" key="2">
    <source>
        <dbReference type="Proteomes" id="UP000230002"/>
    </source>
</evidence>
<evidence type="ECO:0008006" key="3">
    <source>
        <dbReference type="Google" id="ProtNLM"/>
    </source>
</evidence>
<gene>
    <name evidence="1" type="ORF">GSI_04824</name>
</gene>
<dbReference type="OrthoDB" id="2801180at2759"/>
<dbReference type="EMBL" id="AYKW01000009">
    <property type="protein sequence ID" value="PIL32709.1"/>
    <property type="molecule type" value="Genomic_DNA"/>
</dbReference>
<protein>
    <recommendedName>
        <fullName evidence="3">F-box domain-containing protein</fullName>
    </recommendedName>
</protein>
<keyword evidence="2" id="KW-1185">Reference proteome</keyword>